<dbReference type="GeneID" id="8245074"/>
<feature type="transmembrane region" description="Helical" evidence="2">
    <location>
        <begin position="273"/>
        <end position="295"/>
    </location>
</feature>
<feature type="transmembrane region" description="Helical" evidence="2">
    <location>
        <begin position="335"/>
        <end position="357"/>
    </location>
</feature>
<organism evidence="3 4">
    <name type="scientific">Micromonas commoda (strain RCC299 / NOUM17 / CCMP2709)</name>
    <name type="common">Picoplanktonic green alga</name>
    <dbReference type="NCBI Taxonomy" id="296587"/>
    <lineage>
        <taxon>Eukaryota</taxon>
        <taxon>Viridiplantae</taxon>
        <taxon>Chlorophyta</taxon>
        <taxon>Mamiellophyceae</taxon>
        <taxon>Mamiellales</taxon>
        <taxon>Mamiellaceae</taxon>
        <taxon>Micromonas</taxon>
    </lineage>
</organism>
<keyword evidence="2" id="KW-0812">Transmembrane</keyword>
<evidence type="ECO:0008006" key="5">
    <source>
        <dbReference type="Google" id="ProtNLM"/>
    </source>
</evidence>
<feature type="transmembrane region" description="Helical" evidence="2">
    <location>
        <begin position="416"/>
        <end position="438"/>
    </location>
</feature>
<keyword evidence="4" id="KW-1185">Reference proteome</keyword>
<keyword evidence="2" id="KW-1133">Transmembrane helix</keyword>
<dbReference type="EMBL" id="CP001328">
    <property type="protein sequence ID" value="ACO65042.1"/>
    <property type="molecule type" value="Genomic_DNA"/>
</dbReference>
<dbReference type="AlphaFoldDB" id="C1E9I5"/>
<protein>
    <recommendedName>
        <fullName evidence="5">Acyltransferase 3 domain-containing protein</fullName>
    </recommendedName>
</protein>
<keyword evidence="2" id="KW-0472">Membrane</keyword>
<dbReference type="PANTHER" id="PTHR37312:SF1">
    <property type="entry name" value="MEMBRANE-BOUND ACYLTRANSFERASE YKRP-RELATED"/>
    <property type="match status" value="1"/>
</dbReference>
<dbReference type="OrthoDB" id="10446889at2759"/>
<sequence length="448" mass="48247">MSAADGESKPLLQRPAGGERGTTRDAYLDNCKFALMILIGVGHSLQWLLATEDRRTGRLWCGADALDDSSEDGVAPSSAVVPTLRALYTWSNAIAIPMFCVVSGRLSRSLVASCRPQHGGDDRVSERLRRVFEQLVVPFVTFQALACAVYEISPALRDALAPGGTQSSGEAGATSGPAAEAAATFDFWTPHVSWYLAALALWRCVSVVTAQMNDVAVWIGALTVGIGVGFTNTGAATGFFLKWGTIWGNFPYFVLGTFVEDDHYRRLRDASGALKLACGTITAVALVVAWCGLSHEVLCFDLWQWEAWKSSPFVHYNQFTVESAVEGVDASPRSLFFAACFRAFTYVYAVVVGVAFLGSLPRVHVPLVTDSGTRTMYGYLVHAPALLALLALNGVFQSAGTGGGLGVLGWLTWGVLAPVAVTEACMTAPVARVFWWLCEPKLGKWVWR</sequence>
<dbReference type="RefSeq" id="XP_002503784.1">
    <property type="nucleotide sequence ID" value="XM_002503738.1"/>
</dbReference>
<feature type="transmembrane region" description="Helical" evidence="2">
    <location>
        <begin position="33"/>
        <end position="50"/>
    </location>
</feature>
<proteinExistence type="predicted"/>
<feature type="region of interest" description="Disordered" evidence="1">
    <location>
        <begin position="1"/>
        <end position="20"/>
    </location>
</feature>
<dbReference type="KEGG" id="mis:MICPUN_59734"/>
<dbReference type="InterPro" id="IPR052734">
    <property type="entry name" value="Nod_factor_acetyltransferase"/>
</dbReference>
<feature type="transmembrane region" description="Helical" evidence="2">
    <location>
        <begin position="377"/>
        <end position="396"/>
    </location>
</feature>
<gene>
    <name evidence="3" type="ORF">MICPUN_59734</name>
</gene>
<evidence type="ECO:0000256" key="1">
    <source>
        <dbReference type="SAM" id="MobiDB-lite"/>
    </source>
</evidence>
<dbReference type="Proteomes" id="UP000002009">
    <property type="component" value="Chromosome 7"/>
</dbReference>
<accession>C1E9I5</accession>
<dbReference type="PANTHER" id="PTHR37312">
    <property type="entry name" value="MEMBRANE-BOUND ACYLTRANSFERASE YKRP-RELATED"/>
    <property type="match status" value="1"/>
</dbReference>
<evidence type="ECO:0000256" key="2">
    <source>
        <dbReference type="SAM" id="Phobius"/>
    </source>
</evidence>
<evidence type="ECO:0000313" key="4">
    <source>
        <dbReference type="Proteomes" id="UP000002009"/>
    </source>
</evidence>
<reference evidence="3 4" key="1">
    <citation type="journal article" date="2009" name="Science">
        <title>Green evolution and dynamic adaptations revealed by genomes of the marine picoeukaryotes Micromonas.</title>
        <authorList>
            <person name="Worden A.Z."/>
            <person name="Lee J.H."/>
            <person name="Mock T."/>
            <person name="Rouze P."/>
            <person name="Simmons M.P."/>
            <person name="Aerts A.L."/>
            <person name="Allen A.E."/>
            <person name="Cuvelier M.L."/>
            <person name="Derelle E."/>
            <person name="Everett M.V."/>
            <person name="Foulon E."/>
            <person name="Grimwood J."/>
            <person name="Gundlach H."/>
            <person name="Henrissat B."/>
            <person name="Napoli C."/>
            <person name="McDonald S.M."/>
            <person name="Parker M.S."/>
            <person name="Rombauts S."/>
            <person name="Salamov A."/>
            <person name="Von Dassow P."/>
            <person name="Badger J.H."/>
            <person name="Coutinho P.M."/>
            <person name="Demir E."/>
            <person name="Dubchak I."/>
            <person name="Gentemann C."/>
            <person name="Eikrem W."/>
            <person name="Gready J.E."/>
            <person name="John U."/>
            <person name="Lanier W."/>
            <person name="Lindquist E.A."/>
            <person name="Lucas S."/>
            <person name="Mayer K.F."/>
            <person name="Moreau H."/>
            <person name="Not F."/>
            <person name="Otillar R."/>
            <person name="Panaud O."/>
            <person name="Pangilinan J."/>
            <person name="Paulsen I."/>
            <person name="Piegu B."/>
            <person name="Poliakov A."/>
            <person name="Robbens S."/>
            <person name="Schmutz J."/>
            <person name="Toulza E."/>
            <person name="Wyss T."/>
            <person name="Zelensky A."/>
            <person name="Zhou K."/>
            <person name="Armbrust E.V."/>
            <person name="Bhattacharya D."/>
            <person name="Goodenough U.W."/>
            <person name="Van de Peer Y."/>
            <person name="Grigoriev I.V."/>
        </authorList>
    </citation>
    <scope>NUCLEOTIDE SEQUENCE [LARGE SCALE GENOMIC DNA]</scope>
    <source>
        <strain evidence="4">RCC299 / NOUM17</strain>
    </source>
</reference>
<evidence type="ECO:0000313" key="3">
    <source>
        <dbReference type="EMBL" id="ACO65042.1"/>
    </source>
</evidence>
<dbReference type="InParanoid" id="C1E9I5"/>
<name>C1E9I5_MICCC</name>